<gene>
    <name evidence="1" type="ORF">LNQ49_03950</name>
</gene>
<evidence type="ECO:0000313" key="2">
    <source>
        <dbReference type="Proteomes" id="UP001430919"/>
    </source>
</evidence>
<protein>
    <submittedName>
        <fullName evidence="1">Uncharacterized protein</fullName>
    </submittedName>
</protein>
<dbReference type="EMBL" id="JAJJMO010000001">
    <property type="protein sequence ID" value="MCC9070754.1"/>
    <property type="molecule type" value="Genomic_DNA"/>
</dbReference>
<dbReference type="Proteomes" id="UP001430919">
    <property type="component" value="Unassembled WGS sequence"/>
</dbReference>
<dbReference type="RefSeq" id="WP_229987423.1">
    <property type="nucleotide sequence ID" value="NZ_JAJJMO010000001.1"/>
</dbReference>
<organism evidence="1 2">
    <name type="scientific">Flavobacterium pisciphilum</name>
    <dbReference type="NCBI Taxonomy" id="2893755"/>
    <lineage>
        <taxon>Bacteria</taxon>
        <taxon>Pseudomonadati</taxon>
        <taxon>Bacteroidota</taxon>
        <taxon>Flavobacteriia</taxon>
        <taxon>Flavobacteriales</taxon>
        <taxon>Flavobacteriaceae</taxon>
        <taxon>Flavobacterium</taxon>
    </lineage>
</organism>
<proteinExistence type="predicted"/>
<keyword evidence="2" id="KW-1185">Reference proteome</keyword>
<comment type="caution">
    <text evidence="1">The sequence shown here is derived from an EMBL/GenBank/DDBJ whole genome shotgun (WGS) entry which is preliminary data.</text>
</comment>
<evidence type="ECO:0000313" key="1">
    <source>
        <dbReference type="EMBL" id="MCC9070754.1"/>
    </source>
</evidence>
<sequence length="117" mass="13081">MSYIELSKITANPETIIAPSLVRLEFSLSADKGTPVIIYYQLNTDNNIYFQLSNGSLVKEIVKQITMPAATKPFADSVLLKKIDVSPAQDHAYCFIYVQAVNKLNELSDIKHCMVNL</sequence>
<accession>A0ABS8MPQ7</accession>
<reference evidence="1" key="1">
    <citation type="submission" date="2021-11" db="EMBL/GenBank/DDBJ databases">
        <title>Description of novel Flavobacterium species.</title>
        <authorList>
            <person name="Saticioglu I.B."/>
            <person name="Ay H."/>
            <person name="Altun S."/>
            <person name="Duman M."/>
        </authorList>
    </citation>
    <scope>NUCLEOTIDE SEQUENCE</scope>
    <source>
        <strain evidence="1">F-65</strain>
    </source>
</reference>
<name>A0ABS8MPQ7_9FLAO</name>